<organism evidence="1 2">
    <name type="scientific">Thalassospira marina</name>
    <dbReference type="NCBI Taxonomy" id="2048283"/>
    <lineage>
        <taxon>Bacteria</taxon>
        <taxon>Pseudomonadati</taxon>
        <taxon>Pseudomonadota</taxon>
        <taxon>Alphaproteobacteria</taxon>
        <taxon>Rhodospirillales</taxon>
        <taxon>Thalassospiraceae</taxon>
        <taxon>Thalassospira</taxon>
    </lineage>
</organism>
<dbReference type="RefSeq" id="WP_101266528.1">
    <property type="nucleotide sequence ID" value="NZ_NWTK01000006.1"/>
</dbReference>
<dbReference type="EMBL" id="NWTK01000006">
    <property type="protein sequence ID" value="PKR54122.1"/>
    <property type="molecule type" value="Genomic_DNA"/>
</dbReference>
<evidence type="ECO:0000313" key="2">
    <source>
        <dbReference type="Proteomes" id="UP000233597"/>
    </source>
</evidence>
<accession>A0A2N3KUA0</accession>
<gene>
    <name evidence="1" type="ORF">COO20_11295</name>
</gene>
<protein>
    <recommendedName>
        <fullName evidence="3">DUF4404 domain-containing protein</fullName>
    </recommendedName>
</protein>
<dbReference type="Proteomes" id="UP000233597">
    <property type="component" value="Unassembled WGS sequence"/>
</dbReference>
<evidence type="ECO:0008006" key="3">
    <source>
        <dbReference type="Google" id="ProtNLM"/>
    </source>
</evidence>
<name>A0A2N3KUA0_9PROT</name>
<comment type="caution">
    <text evidence="1">The sequence shown here is derived from an EMBL/GenBank/DDBJ whole genome shotgun (WGS) entry which is preliminary data.</text>
</comment>
<evidence type="ECO:0000313" key="1">
    <source>
        <dbReference type="EMBL" id="PKR54122.1"/>
    </source>
</evidence>
<reference evidence="1 2" key="1">
    <citation type="submission" date="2017-09" db="EMBL/GenBank/DDBJ databases">
        <title>Biodiversity and function of Thalassospira species in the particle-attached aromatic-hydrocarbon-degrading consortia from the surface seawater of the South China Sea.</title>
        <authorList>
            <person name="Dong C."/>
            <person name="Liu R."/>
            <person name="Shao Z."/>
        </authorList>
    </citation>
    <scope>NUCLEOTIDE SEQUENCE [LARGE SCALE GENOMIC DNA]</scope>
    <source>
        <strain evidence="1 2">CSC1P2</strain>
    </source>
</reference>
<dbReference type="AlphaFoldDB" id="A0A2N3KUA0"/>
<sequence>MSDLTNMIAAAIEAFNTIDAKYQMADINTQAKLSDTRNQAATALVKLRDKQLEQDTSINEADIAEMDQLTAQIKNGAALQKDFADFLGILAKYVAV</sequence>
<dbReference type="OrthoDB" id="7364080at2"/>
<proteinExistence type="predicted"/>